<dbReference type="Pfam" id="PF05078">
    <property type="entry name" value="DUF679"/>
    <property type="match status" value="1"/>
</dbReference>
<gene>
    <name evidence="7" type="ORF">Cni_G17123</name>
</gene>
<feature type="transmembrane region" description="Helical" evidence="6">
    <location>
        <begin position="133"/>
        <end position="149"/>
    </location>
</feature>
<evidence type="ECO:0000256" key="1">
    <source>
        <dbReference type="ARBA" id="ARBA00004141"/>
    </source>
</evidence>
<dbReference type="EMBL" id="CP136894">
    <property type="protein sequence ID" value="WOL08370.1"/>
    <property type="molecule type" value="Genomic_DNA"/>
</dbReference>
<evidence type="ECO:0000313" key="7">
    <source>
        <dbReference type="EMBL" id="WOL08370.1"/>
    </source>
</evidence>
<keyword evidence="3 6" id="KW-0812">Transmembrane</keyword>
<evidence type="ECO:0000313" key="8">
    <source>
        <dbReference type="Proteomes" id="UP001327560"/>
    </source>
</evidence>
<evidence type="ECO:0000256" key="6">
    <source>
        <dbReference type="SAM" id="Phobius"/>
    </source>
</evidence>
<protein>
    <submittedName>
        <fullName evidence="7">Uncharacterized protein</fullName>
    </submittedName>
</protein>
<dbReference type="AlphaFoldDB" id="A0AAQ3QHG2"/>
<accession>A0AAQ3QHG2</accession>
<comment type="similarity">
    <text evidence="2">Belongs to the plant DMP1 protein family.</text>
</comment>
<dbReference type="GO" id="GO:0005737">
    <property type="term" value="C:cytoplasm"/>
    <property type="evidence" value="ECO:0007669"/>
    <property type="project" value="UniProtKB-ARBA"/>
</dbReference>
<dbReference type="GO" id="GO:0010256">
    <property type="term" value="P:endomembrane system organization"/>
    <property type="evidence" value="ECO:0007669"/>
    <property type="project" value="TreeGrafter"/>
</dbReference>
<keyword evidence="8" id="KW-1185">Reference proteome</keyword>
<evidence type="ECO:0000256" key="4">
    <source>
        <dbReference type="ARBA" id="ARBA00022989"/>
    </source>
</evidence>
<dbReference type="GO" id="GO:0016020">
    <property type="term" value="C:membrane"/>
    <property type="evidence" value="ECO:0007669"/>
    <property type="project" value="UniProtKB-SubCell"/>
</dbReference>
<dbReference type="Proteomes" id="UP001327560">
    <property type="component" value="Chromosome 5"/>
</dbReference>
<name>A0AAQ3QHG2_9LILI</name>
<comment type="subcellular location">
    <subcellularLocation>
        <location evidence="1">Membrane</location>
        <topology evidence="1">Multi-pass membrane protein</topology>
    </subcellularLocation>
</comment>
<feature type="transmembrane region" description="Helical" evidence="6">
    <location>
        <begin position="71"/>
        <end position="90"/>
    </location>
</feature>
<reference evidence="7 8" key="1">
    <citation type="submission" date="2023-10" db="EMBL/GenBank/DDBJ databases">
        <title>Chromosome-scale genome assembly provides insights into flower coloration mechanisms of Canna indica.</title>
        <authorList>
            <person name="Li C."/>
        </authorList>
    </citation>
    <scope>NUCLEOTIDE SEQUENCE [LARGE SCALE GENOMIC DNA]</scope>
    <source>
        <tissue evidence="7">Flower</tissue>
    </source>
</reference>
<evidence type="ECO:0000256" key="5">
    <source>
        <dbReference type="ARBA" id="ARBA00023136"/>
    </source>
</evidence>
<organism evidence="7 8">
    <name type="scientific">Canna indica</name>
    <name type="common">Indian-shot</name>
    <dbReference type="NCBI Taxonomy" id="4628"/>
    <lineage>
        <taxon>Eukaryota</taxon>
        <taxon>Viridiplantae</taxon>
        <taxon>Streptophyta</taxon>
        <taxon>Embryophyta</taxon>
        <taxon>Tracheophyta</taxon>
        <taxon>Spermatophyta</taxon>
        <taxon>Magnoliopsida</taxon>
        <taxon>Liliopsida</taxon>
        <taxon>Zingiberales</taxon>
        <taxon>Cannaceae</taxon>
        <taxon>Canna</taxon>
    </lineage>
</organism>
<keyword evidence="5 6" id="KW-0472">Membrane</keyword>
<feature type="transmembrane region" description="Helical" evidence="6">
    <location>
        <begin position="169"/>
        <end position="187"/>
    </location>
</feature>
<dbReference type="InterPro" id="IPR007770">
    <property type="entry name" value="DMP"/>
</dbReference>
<keyword evidence="4 6" id="KW-1133">Transmembrane helix</keyword>
<evidence type="ECO:0000256" key="3">
    <source>
        <dbReference type="ARBA" id="ARBA00022692"/>
    </source>
</evidence>
<proteinExistence type="inferred from homology"/>
<sequence length="203" mass="21496">MATTQTDEENHPLLNKAAGDAPLTPLQQIISQTYQTTAHLANHLPTGTVLAFHVLSPAFTNLGRCTAAGRAMTAALLALCSISCFLLSFTDSFCDGSRVRYGFATCRGLCVIDGLEPPPPDVAEERRLRPVDFVHAFTSLVVFAAVALVDKNVVSCFYPTPSEDAQQVLSALPAAIGFVGSGLLVAFPTTRHGIGFPVTPPPK</sequence>
<dbReference type="PANTHER" id="PTHR31621:SF0">
    <property type="entry name" value="PROTEIN DMP6"/>
    <property type="match status" value="1"/>
</dbReference>
<dbReference type="PANTHER" id="PTHR31621">
    <property type="entry name" value="PROTEIN DMP3"/>
    <property type="match status" value="1"/>
</dbReference>
<evidence type="ECO:0000256" key="2">
    <source>
        <dbReference type="ARBA" id="ARBA00008707"/>
    </source>
</evidence>